<dbReference type="SUPFAM" id="SSF48498">
    <property type="entry name" value="Tetracyclin repressor-like, C-terminal domain"/>
    <property type="match status" value="1"/>
</dbReference>
<gene>
    <name evidence="7" type="ORF">BAU07_13430</name>
</gene>
<dbReference type="PROSITE" id="PS50977">
    <property type="entry name" value="HTH_TETR_2"/>
    <property type="match status" value="1"/>
</dbReference>
<feature type="DNA-binding region" description="H-T-H motif" evidence="5">
    <location>
        <begin position="9"/>
        <end position="28"/>
    </location>
</feature>
<dbReference type="EMBL" id="CP016172">
    <property type="protein sequence ID" value="ANN80482.1"/>
    <property type="molecule type" value="Genomic_DNA"/>
</dbReference>
<evidence type="ECO:0000313" key="8">
    <source>
        <dbReference type="Proteomes" id="UP000091926"/>
    </source>
</evidence>
<dbReference type="Gene3D" id="1.10.357.10">
    <property type="entry name" value="Tetracycline Repressor, domain 2"/>
    <property type="match status" value="1"/>
</dbReference>
<keyword evidence="8" id="KW-1185">Reference proteome</keyword>
<feature type="domain" description="HTH tetR-type" evidence="6">
    <location>
        <begin position="1"/>
        <end position="46"/>
    </location>
</feature>
<dbReference type="Pfam" id="PF17932">
    <property type="entry name" value="TetR_C_24"/>
    <property type="match status" value="1"/>
</dbReference>
<dbReference type="Pfam" id="PF00440">
    <property type="entry name" value="TetR_N"/>
    <property type="match status" value="1"/>
</dbReference>
<dbReference type="KEGG" id="bfz:BAU07_13430"/>
<evidence type="ECO:0000256" key="5">
    <source>
        <dbReference type="PROSITE-ProRule" id="PRU00335"/>
    </source>
</evidence>
<evidence type="ECO:0000259" key="6">
    <source>
        <dbReference type="PROSITE" id="PS50977"/>
    </source>
</evidence>
<protein>
    <submittedName>
        <fullName evidence="7">TetR family transcriptional regulator</fullName>
    </submittedName>
</protein>
<evidence type="ECO:0000313" key="7">
    <source>
        <dbReference type="EMBL" id="ANN80482.1"/>
    </source>
</evidence>
<evidence type="ECO:0000256" key="1">
    <source>
        <dbReference type="ARBA" id="ARBA00022491"/>
    </source>
</evidence>
<dbReference type="PROSITE" id="PS01081">
    <property type="entry name" value="HTH_TETR_1"/>
    <property type="match status" value="1"/>
</dbReference>
<proteinExistence type="predicted"/>
<dbReference type="STRING" id="463014.BAU07_13430"/>
<dbReference type="PANTHER" id="PTHR30055">
    <property type="entry name" value="HTH-TYPE TRANSCRIPTIONAL REGULATOR RUTR"/>
    <property type="match status" value="1"/>
</dbReference>
<dbReference type="InterPro" id="IPR009057">
    <property type="entry name" value="Homeodomain-like_sf"/>
</dbReference>
<keyword evidence="2" id="KW-0805">Transcription regulation</keyword>
<dbReference type="GO" id="GO:0003700">
    <property type="term" value="F:DNA-binding transcription factor activity"/>
    <property type="evidence" value="ECO:0007669"/>
    <property type="project" value="TreeGrafter"/>
</dbReference>
<dbReference type="InterPro" id="IPR050109">
    <property type="entry name" value="HTH-type_TetR-like_transc_reg"/>
</dbReference>
<dbReference type="Gene3D" id="1.10.10.60">
    <property type="entry name" value="Homeodomain-like"/>
    <property type="match status" value="1"/>
</dbReference>
<reference evidence="7 8" key="1">
    <citation type="submission" date="2016-06" db="EMBL/GenBank/DDBJ databases">
        <title>Complete genome sequences of Bordetella bronchialis and Bordetella flabilis.</title>
        <authorList>
            <person name="LiPuma J.J."/>
            <person name="Spilker T."/>
        </authorList>
    </citation>
    <scope>NUCLEOTIDE SEQUENCE [LARGE SCALE GENOMIC DNA]</scope>
    <source>
        <strain evidence="7 8">AU10664</strain>
    </source>
</reference>
<organism evidence="7 8">
    <name type="scientific">Bordetella flabilis</name>
    <dbReference type="NCBI Taxonomy" id="463014"/>
    <lineage>
        <taxon>Bacteria</taxon>
        <taxon>Pseudomonadati</taxon>
        <taxon>Pseudomonadota</taxon>
        <taxon>Betaproteobacteria</taxon>
        <taxon>Burkholderiales</taxon>
        <taxon>Alcaligenaceae</taxon>
        <taxon>Bordetella</taxon>
    </lineage>
</organism>
<keyword evidence="3 5" id="KW-0238">DNA-binding</keyword>
<dbReference type="InterPro" id="IPR036271">
    <property type="entry name" value="Tet_transcr_reg_TetR-rel_C_sf"/>
</dbReference>
<dbReference type="InterPro" id="IPR001647">
    <property type="entry name" value="HTH_TetR"/>
</dbReference>
<dbReference type="GO" id="GO:0000976">
    <property type="term" value="F:transcription cis-regulatory region binding"/>
    <property type="evidence" value="ECO:0007669"/>
    <property type="project" value="TreeGrafter"/>
</dbReference>
<dbReference type="SUPFAM" id="SSF46689">
    <property type="entry name" value="Homeodomain-like"/>
    <property type="match status" value="1"/>
</dbReference>
<accession>A0A193GK57</accession>
<dbReference type="Proteomes" id="UP000091926">
    <property type="component" value="Chromosome"/>
</dbReference>
<name>A0A193GK57_9BORD</name>
<evidence type="ECO:0000256" key="4">
    <source>
        <dbReference type="ARBA" id="ARBA00023163"/>
    </source>
</evidence>
<dbReference type="PANTHER" id="PTHR30055:SF175">
    <property type="entry name" value="HTH-TYPE TRANSCRIPTIONAL REPRESSOR KSTR2"/>
    <property type="match status" value="1"/>
</dbReference>
<sequence>MEIGFAAASVDDISEAYGATKGIIYYHFRSKSALFFGVQRRAMQMTREAIEPHALSAQPAATRLYDMAYAHTMLMMRQLSYLRVAAQGLELHLSGRTSARERAELEAIMALRDGNETLYVKVIEEGVKNGEFRAVDPKLSVKPLLGALNWTSRWYRPRPKETDKDRVRIATEVASFAMQALLA</sequence>
<evidence type="ECO:0000256" key="2">
    <source>
        <dbReference type="ARBA" id="ARBA00023015"/>
    </source>
</evidence>
<dbReference type="InterPro" id="IPR041490">
    <property type="entry name" value="KstR2_TetR_C"/>
</dbReference>
<dbReference type="InterPro" id="IPR023772">
    <property type="entry name" value="DNA-bd_HTH_TetR-type_CS"/>
</dbReference>
<dbReference type="AlphaFoldDB" id="A0A193GK57"/>
<keyword evidence="1" id="KW-0678">Repressor</keyword>
<keyword evidence="4" id="KW-0804">Transcription</keyword>
<evidence type="ECO:0000256" key="3">
    <source>
        <dbReference type="ARBA" id="ARBA00023125"/>
    </source>
</evidence>